<dbReference type="Proteomes" id="UP001142372">
    <property type="component" value="Unassembled WGS sequence"/>
</dbReference>
<evidence type="ECO:0000313" key="2">
    <source>
        <dbReference type="Proteomes" id="UP001142372"/>
    </source>
</evidence>
<sequence>MREKIERWSVSILSILEFGSVIGGRSGQWAQAMAGTVRDRRNGAVGRVVAGVARSNAVIPWV</sequence>
<evidence type="ECO:0000313" key="1">
    <source>
        <dbReference type="EMBL" id="GLJ77972.1"/>
    </source>
</evidence>
<dbReference type="EMBL" id="BSEN01000015">
    <property type="protein sequence ID" value="GLJ77972.1"/>
    <property type="molecule type" value="Genomic_DNA"/>
</dbReference>
<keyword evidence="2" id="KW-1185">Reference proteome</keyword>
<organism evidence="1 2">
    <name type="scientific">Leifsonia poae</name>
    <dbReference type="NCBI Taxonomy" id="110933"/>
    <lineage>
        <taxon>Bacteria</taxon>
        <taxon>Bacillati</taxon>
        <taxon>Actinomycetota</taxon>
        <taxon>Actinomycetes</taxon>
        <taxon>Micrococcales</taxon>
        <taxon>Microbacteriaceae</taxon>
        <taxon>Leifsonia</taxon>
    </lineage>
</organism>
<proteinExistence type="predicted"/>
<reference evidence="1" key="2">
    <citation type="submission" date="2023-01" db="EMBL/GenBank/DDBJ databases">
        <authorList>
            <person name="Sun Q."/>
            <person name="Evtushenko L."/>
        </authorList>
    </citation>
    <scope>NUCLEOTIDE SEQUENCE</scope>
    <source>
        <strain evidence="1">VKM Ac-1401</strain>
    </source>
</reference>
<name>A0A9W6M1P4_9MICO</name>
<reference evidence="1" key="1">
    <citation type="journal article" date="2014" name="Int. J. Syst. Evol. Microbiol.">
        <title>Complete genome sequence of Corynebacterium casei LMG S-19264T (=DSM 44701T), isolated from a smear-ripened cheese.</title>
        <authorList>
            <consortium name="US DOE Joint Genome Institute (JGI-PGF)"/>
            <person name="Walter F."/>
            <person name="Albersmeier A."/>
            <person name="Kalinowski J."/>
            <person name="Ruckert C."/>
        </authorList>
    </citation>
    <scope>NUCLEOTIDE SEQUENCE</scope>
    <source>
        <strain evidence="1">VKM Ac-1401</strain>
    </source>
</reference>
<comment type="caution">
    <text evidence="1">The sequence shown here is derived from an EMBL/GenBank/DDBJ whole genome shotgun (WGS) entry which is preliminary data.</text>
</comment>
<dbReference type="AlphaFoldDB" id="A0A9W6M1P4"/>
<accession>A0A9W6M1P4</accession>
<protein>
    <submittedName>
        <fullName evidence="1">Uncharacterized protein</fullName>
    </submittedName>
</protein>
<gene>
    <name evidence="1" type="ORF">GCM10017584_35460</name>
</gene>